<proteinExistence type="predicted"/>
<reference evidence="1" key="1">
    <citation type="journal article" date="2015" name="Nature">
        <title>Complex archaea that bridge the gap between prokaryotes and eukaryotes.</title>
        <authorList>
            <person name="Spang A."/>
            <person name="Saw J.H."/>
            <person name="Jorgensen S.L."/>
            <person name="Zaremba-Niedzwiedzka K."/>
            <person name="Martijn J."/>
            <person name="Lind A.E."/>
            <person name="van Eijk R."/>
            <person name="Schleper C."/>
            <person name="Guy L."/>
            <person name="Ettema T.J."/>
        </authorList>
    </citation>
    <scope>NUCLEOTIDE SEQUENCE</scope>
</reference>
<evidence type="ECO:0000313" key="1">
    <source>
        <dbReference type="EMBL" id="KKL57442.1"/>
    </source>
</evidence>
<dbReference type="AlphaFoldDB" id="A0A0F9G219"/>
<organism evidence="1">
    <name type="scientific">marine sediment metagenome</name>
    <dbReference type="NCBI Taxonomy" id="412755"/>
    <lineage>
        <taxon>unclassified sequences</taxon>
        <taxon>metagenomes</taxon>
        <taxon>ecological metagenomes</taxon>
    </lineage>
</organism>
<dbReference type="EMBL" id="LAZR01030163">
    <property type="protein sequence ID" value="KKL57442.1"/>
    <property type="molecule type" value="Genomic_DNA"/>
</dbReference>
<protein>
    <submittedName>
        <fullName evidence="1">Uncharacterized protein</fullName>
    </submittedName>
</protein>
<comment type="caution">
    <text evidence="1">The sequence shown here is derived from an EMBL/GenBank/DDBJ whole genome shotgun (WGS) entry which is preliminary data.</text>
</comment>
<sequence length="191" mass="20249">MSFNQEQFICGFRHLTVTNSLQEPDSIMPVLVDGSQPMPLTSVAWIVGSRPLFITAINAVFNDIAVDDPAPAVDTYLGWSVRTASDGTATPTYAEVVGYTANADLPHILEDATPTAILGVANIPYNLFSWVGGVASTPLTSEPDVVKGRQAPIRIAADTLLQVRVGLYTGGALTAVTGLTELAIMVHGFYV</sequence>
<accession>A0A0F9G219</accession>
<gene>
    <name evidence="1" type="ORF">LCGC14_2235360</name>
</gene>
<name>A0A0F9G219_9ZZZZ</name>